<organism evidence="3 4">
    <name type="scientific">Lutzomyia longipalpis</name>
    <name type="common">Sand fly</name>
    <dbReference type="NCBI Taxonomy" id="7200"/>
    <lineage>
        <taxon>Eukaryota</taxon>
        <taxon>Metazoa</taxon>
        <taxon>Ecdysozoa</taxon>
        <taxon>Arthropoda</taxon>
        <taxon>Hexapoda</taxon>
        <taxon>Insecta</taxon>
        <taxon>Pterygota</taxon>
        <taxon>Neoptera</taxon>
        <taxon>Endopterygota</taxon>
        <taxon>Diptera</taxon>
        <taxon>Nematocera</taxon>
        <taxon>Psychodoidea</taxon>
        <taxon>Psychodidae</taxon>
        <taxon>Lutzomyia</taxon>
        <taxon>Lutzomyia</taxon>
    </lineage>
</organism>
<feature type="region of interest" description="Disordered" evidence="1">
    <location>
        <begin position="33"/>
        <end position="77"/>
    </location>
</feature>
<dbReference type="InterPro" id="IPR041489">
    <property type="entry name" value="PDZ_6"/>
</dbReference>
<dbReference type="SMART" id="SM00228">
    <property type="entry name" value="PDZ"/>
    <property type="match status" value="2"/>
</dbReference>
<dbReference type="InterPro" id="IPR039032">
    <property type="entry name" value="Rim-like"/>
</dbReference>
<dbReference type="EMBL" id="AJWK01033742">
    <property type="status" value="NOT_ANNOTATED_CDS"/>
    <property type="molecule type" value="Genomic_DNA"/>
</dbReference>
<dbReference type="Proteomes" id="UP000092461">
    <property type="component" value="Unassembled WGS sequence"/>
</dbReference>
<feature type="compositionally biased region" description="Low complexity" evidence="1">
    <location>
        <begin position="637"/>
        <end position="648"/>
    </location>
</feature>
<dbReference type="Pfam" id="PF17820">
    <property type="entry name" value="PDZ_6"/>
    <property type="match status" value="2"/>
</dbReference>
<feature type="compositionally biased region" description="Low complexity" evidence="1">
    <location>
        <begin position="485"/>
        <end position="496"/>
    </location>
</feature>
<accession>A0A1B0GKV4</accession>
<dbReference type="CDD" id="cd06714">
    <property type="entry name" value="PDZ_RIM-like"/>
    <property type="match status" value="2"/>
</dbReference>
<dbReference type="InterPro" id="IPR013083">
    <property type="entry name" value="Znf_RING/FYVE/PHD"/>
</dbReference>
<proteinExistence type="predicted"/>
<dbReference type="GO" id="GO:0042734">
    <property type="term" value="C:presynaptic membrane"/>
    <property type="evidence" value="ECO:0007669"/>
    <property type="project" value="TreeGrafter"/>
</dbReference>
<dbReference type="FunFam" id="2.30.42.10:FF:000204">
    <property type="entry name" value="Fife, isoform B"/>
    <property type="match status" value="2"/>
</dbReference>
<dbReference type="PANTHER" id="PTHR12157:SF24">
    <property type="entry name" value="FIFE, ISOFORM D"/>
    <property type="match status" value="1"/>
</dbReference>
<dbReference type="SUPFAM" id="SSF50156">
    <property type="entry name" value="PDZ domain-like"/>
    <property type="match status" value="2"/>
</dbReference>
<dbReference type="VEuPathDB" id="VectorBase:LLONM1_008063"/>
<feature type="region of interest" description="Disordered" evidence="1">
    <location>
        <begin position="630"/>
        <end position="704"/>
    </location>
</feature>
<dbReference type="VEuPathDB" id="VectorBase:LLOJ009697"/>
<dbReference type="EMBL" id="AJWK01033744">
    <property type="status" value="NOT_ANNOTATED_CDS"/>
    <property type="molecule type" value="Genomic_DNA"/>
</dbReference>
<feature type="domain" description="PDZ" evidence="2">
    <location>
        <begin position="257"/>
        <end position="348"/>
    </location>
</feature>
<sequence>MVAADEAQTQSAQESTGTFGKFKQTLSTSLLTAQDKVHKMSPRPSLVPEPDPQPAPAPAEPQHAQGAEKGDPSKPPQRSGACRVCLKSFKPDEFSKTCCECQQRVCEDCASYSKTEEDKDVRTWRCSVCRRKMSSRVCIPQDSTDSMLEVPILEVLVRRHSDAKLGSTTTLGPENGLGLAPPRSPELRRHSDVSPASLKELEKNRSANPMVIPPPSYQTPTLEDLEAPRRQTSLDGEAIKIVIHDVDSGQGCASKRRVVLRRDPSDKAHRTRGFGMRVVGGKTGADGRLFAYIVWTVPGGPAEKAGLLQGDKILEWNGYSLIDRSFEEVCAVMDRTEDVVDLLVEHATDYRICDLLEDGARDVGVSQTATSKASTELKGSKTPNRDNEWRRGRSVAPSRSSSPPRRDSQFDIPPSKLNSRRASRVPVRQHSYDDDVKNSSMGNVSTIDPGLGIPSPMPRRASAYDVFAPGILAQAAQVATKNVPPDRISSRRSSFRVPPPDELTQSDSIQSPDKGVQPSGLMIQKEGHLKGSKTPNRDNEWRRGRSVAPSRSSSPPRRDSQFDIPPSKLNSRRASRVPVRQHSYDDDVKNSSMGNVSTIDPGLGIPSPMPRRASAYDVFAPGILAQAAQVATKNVPPDRISSRRSSFRVPPPDELTQSDSIQSPDKGGATLGIDDSERRTRRRGSQLPDISALQNRNANPMVIPPPSYQTPTLEDLEAPRRQTSLDGEAIKIVIHDVDSGQGCASKRRVVLRRDPSDKAHRTRGFGMRVVGGKTGADGRLFAYIVWTVPGGPAEKAGLLQGDKILEWNGYSLIDRSFEEVCAVMDRTEDVVDLLVEHATDYRICDLLEDGARDVGVSQTATSKASTEVSLGLIPDNESTDKSPSSPTRRKLPKTPV</sequence>
<feature type="compositionally biased region" description="Basic residues" evidence="1">
    <location>
        <begin position="887"/>
        <end position="896"/>
    </location>
</feature>
<dbReference type="GO" id="GO:0048788">
    <property type="term" value="C:cytoskeleton of presynaptic active zone"/>
    <property type="evidence" value="ECO:0007669"/>
    <property type="project" value="TreeGrafter"/>
</dbReference>
<dbReference type="InterPro" id="IPR011011">
    <property type="entry name" value="Znf_FYVE_PHD"/>
</dbReference>
<dbReference type="InterPro" id="IPR001478">
    <property type="entry name" value="PDZ"/>
</dbReference>
<keyword evidence="4" id="KW-1185">Reference proteome</keyword>
<feature type="compositionally biased region" description="Polar residues" evidence="1">
    <location>
        <begin position="365"/>
        <end position="374"/>
    </location>
</feature>
<evidence type="ECO:0000313" key="3">
    <source>
        <dbReference type="EnsemblMetazoa" id="LLOJ009697-PA"/>
    </source>
</evidence>
<feature type="region of interest" description="Disordered" evidence="1">
    <location>
        <begin position="363"/>
        <end position="456"/>
    </location>
</feature>
<dbReference type="AlphaFoldDB" id="A0A1B0GKV4"/>
<feature type="compositionally biased region" description="Polar residues" evidence="1">
    <location>
        <begin position="7"/>
        <end position="21"/>
    </location>
</feature>
<dbReference type="EMBL" id="AJWK01033745">
    <property type="status" value="NOT_ANNOTATED_CDS"/>
    <property type="molecule type" value="Genomic_DNA"/>
</dbReference>
<dbReference type="GO" id="GO:0031267">
    <property type="term" value="F:small GTPase binding"/>
    <property type="evidence" value="ECO:0007669"/>
    <property type="project" value="InterPro"/>
</dbReference>
<dbReference type="SUPFAM" id="SSF57903">
    <property type="entry name" value="FYVE/PHD zinc finger"/>
    <property type="match status" value="1"/>
</dbReference>
<feature type="compositionally biased region" description="Low complexity" evidence="1">
    <location>
        <begin position="394"/>
        <end position="403"/>
    </location>
</feature>
<feature type="compositionally biased region" description="Low complexity" evidence="1">
    <location>
        <begin position="546"/>
        <end position="555"/>
    </location>
</feature>
<dbReference type="Gene3D" id="3.30.40.10">
    <property type="entry name" value="Zinc/RING finger domain, C3HC4 (zinc finger)"/>
    <property type="match status" value="1"/>
</dbReference>
<dbReference type="GO" id="GO:0044325">
    <property type="term" value="F:transmembrane transporter binding"/>
    <property type="evidence" value="ECO:0007669"/>
    <property type="project" value="TreeGrafter"/>
</dbReference>
<dbReference type="InterPro" id="IPR036034">
    <property type="entry name" value="PDZ_sf"/>
</dbReference>
<dbReference type="EMBL" id="AJWK01033743">
    <property type="status" value="NOT_ANNOTATED_CDS"/>
    <property type="molecule type" value="Genomic_DNA"/>
</dbReference>
<feature type="compositionally biased region" description="Pro residues" evidence="1">
    <location>
        <begin position="45"/>
        <end position="59"/>
    </location>
</feature>
<protein>
    <recommendedName>
        <fullName evidence="2">PDZ domain-containing protein</fullName>
    </recommendedName>
</protein>
<dbReference type="PROSITE" id="PS50106">
    <property type="entry name" value="PDZ"/>
    <property type="match status" value="2"/>
</dbReference>
<feature type="region of interest" description="Disordered" evidence="1">
    <location>
        <begin position="478"/>
        <end position="606"/>
    </location>
</feature>
<evidence type="ECO:0000259" key="2">
    <source>
        <dbReference type="PROSITE" id="PS50106"/>
    </source>
</evidence>
<feature type="region of interest" description="Disordered" evidence="1">
    <location>
        <begin position="165"/>
        <end position="223"/>
    </location>
</feature>
<dbReference type="EMBL" id="AJWK01033746">
    <property type="status" value="NOT_ANNOTATED_CDS"/>
    <property type="molecule type" value="Genomic_DNA"/>
</dbReference>
<dbReference type="EnsemblMetazoa" id="LLOJ009697-RA">
    <property type="protein sequence ID" value="LLOJ009697-PA"/>
    <property type="gene ID" value="LLOJ009697"/>
</dbReference>
<name>A0A1B0GKV4_LUTLO</name>
<feature type="region of interest" description="Disordered" evidence="1">
    <location>
        <begin position="1"/>
        <end position="21"/>
    </location>
</feature>
<evidence type="ECO:0000313" key="4">
    <source>
        <dbReference type="Proteomes" id="UP000092461"/>
    </source>
</evidence>
<dbReference type="PANTHER" id="PTHR12157">
    <property type="entry name" value="REGULATING SYNAPTIC MEMBRANE EXOCYTOSIS PROTEIN"/>
    <property type="match status" value="1"/>
</dbReference>
<feature type="compositionally biased region" description="Basic and acidic residues" evidence="1">
    <location>
        <begin position="525"/>
        <end position="543"/>
    </location>
</feature>
<reference evidence="3" key="1">
    <citation type="submission" date="2020-05" db="UniProtKB">
        <authorList>
            <consortium name="EnsemblMetazoa"/>
        </authorList>
    </citation>
    <scope>IDENTIFICATION</scope>
    <source>
        <strain evidence="3">Jacobina</strain>
    </source>
</reference>
<evidence type="ECO:0000256" key="1">
    <source>
        <dbReference type="SAM" id="MobiDB-lite"/>
    </source>
</evidence>
<dbReference type="Gene3D" id="2.30.42.10">
    <property type="match status" value="2"/>
</dbReference>
<feature type="domain" description="PDZ" evidence="2">
    <location>
        <begin position="748"/>
        <end position="839"/>
    </location>
</feature>
<dbReference type="GO" id="GO:0050806">
    <property type="term" value="P:positive regulation of synaptic transmission"/>
    <property type="evidence" value="ECO:0007669"/>
    <property type="project" value="TreeGrafter"/>
</dbReference>
<dbReference type="GO" id="GO:0048791">
    <property type="term" value="P:calcium ion-regulated exocytosis of neurotransmitter"/>
    <property type="evidence" value="ECO:0007669"/>
    <property type="project" value="TreeGrafter"/>
</dbReference>
<dbReference type="GO" id="GO:0048167">
    <property type="term" value="P:regulation of synaptic plasticity"/>
    <property type="evidence" value="ECO:0007669"/>
    <property type="project" value="TreeGrafter"/>
</dbReference>
<dbReference type="GO" id="GO:0042391">
    <property type="term" value="P:regulation of membrane potential"/>
    <property type="evidence" value="ECO:0007669"/>
    <property type="project" value="TreeGrafter"/>
</dbReference>
<feature type="compositionally biased region" description="Polar residues" evidence="1">
    <location>
        <begin position="858"/>
        <end position="868"/>
    </location>
</feature>
<feature type="region of interest" description="Disordered" evidence="1">
    <location>
        <begin position="858"/>
        <end position="896"/>
    </location>
</feature>